<dbReference type="OMA" id="KCYINTF"/>
<dbReference type="InterPro" id="IPR012675">
    <property type="entry name" value="Beta-grasp_dom_sf"/>
</dbReference>
<dbReference type="InterPro" id="IPR015221">
    <property type="entry name" value="Urm1"/>
</dbReference>
<evidence type="ECO:0000313" key="2">
    <source>
        <dbReference type="EMBL" id="KAH9305318.1"/>
    </source>
</evidence>
<comment type="caution">
    <text evidence="2">The sequence shown here is derived from an EMBL/GenBank/DDBJ whole genome shotgun (WGS) entry which is preliminary data.</text>
</comment>
<dbReference type="Gene3D" id="3.10.20.30">
    <property type="match status" value="1"/>
</dbReference>
<keyword evidence="1" id="KW-0819">tRNA processing</keyword>
<dbReference type="GO" id="GO:0005737">
    <property type="term" value="C:cytoplasm"/>
    <property type="evidence" value="ECO:0007669"/>
    <property type="project" value="UniProtKB-SubCell"/>
</dbReference>
<name>A0AA38FKM2_TAXCH</name>
<evidence type="ECO:0000313" key="3">
    <source>
        <dbReference type="Proteomes" id="UP000824469"/>
    </source>
</evidence>
<gene>
    <name evidence="2" type="ORF">KI387_009722</name>
</gene>
<dbReference type="GO" id="GO:0034227">
    <property type="term" value="P:tRNA thio-modification"/>
    <property type="evidence" value="ECO:0007669"/>
    <property type="project" value="InterPro"/>
</dbReference>
<feature type="non-terminal residue" evidence="2">
    <location>
        <position position="1"/>
    </location>
</feature>
<proteinExistence type="inferred from homology"/>
<dbReference type="Pfam" id="PF09138">
    <property type="entry name" value="Urm1"/>
    <property type="match status" value="1"/>
</dbReference>
<dbReference type="EMBL" id="JAHRHJ020000008">
    <property type="protein sequence ID" value="KAH9305318.1"/>
    <property type="molecule type" value="Genomic_DNA"/>
</dbReference>
<accession>A0AA38FKM2</accession>
<comment type="subcellular location">
    <subcellularLocation>
        <location evidence="1">Cytoplasm</location>
    </subcellularLocation>
</comment>
<protein>
    <recommendedName>
        <fullName evidence="1">Ubiquitin-related modifier 1</fullName>
    </recommendedName>
</protein>
<keyword evidence="1" id="KW-0963">Cytoplasm</keyword>
<dbReference type="Proteomes" id="UP000824469">
    <property type="component" value="Unassembled WGS sequence"/>
</dbReference>
<reference evidence="2 3" key="1">
    <citation type="journal article" date="2021" name="Nat. Plants">
        <title>The Taxus genome provides insights into paclitaxel biosynthesis.</title>
        <authorList>
            <person name="Xiong X."/>
            <person name="Gou J."/>
            <person name="Liao Q."/>
            <person name="Li Y."/>
            <person name="Zhou Q."/>
            <person name="Bi G."/>
            <person name="Li C."/>
            <person name="Du R."/>
            <person name="Wang X."/>
            <person name="Sun T."/>
            <person name="Guo L."/>
            <person name="Liang H."/>
            <person name="Lu P."/>
            <person name="Wu Y."/>
            <person name="Zhang Z."/>
            <person name="Ro D.K."/>
            <person name="Shang Y."/>
            <person name="Huang S."/>
            <person name="Yan J."/>
        </authorList>
    </citation>
    <scope>NUCLEOTIDE SEQUENCE [LARGE SCALE GENOMIC DNA]</scope>
    <source>
        <strain evidence="2">Ta-2019</strain>
    </source>
</reference>
<comment type="pathway">
    <text evidence="1">tRNA modification; 5-methoxycarbonylmethyl-2-thiouridine-tRNA biosynthesis.</text>
</comment>
<dbReference type="PANTHER" id="PTHR14986">
    <property type="entry name" value="RURM1 PROTEIN"/>
    <property type="match status" value="1"/>
</dbReference>
<evidence type="ECO:0000256" key="1">
    <source>
        <dbReference type="RuleBase" id="RU361182"/>
    </source>
</evidence>
<keyword evidence="3" id="KW-1185">Reference proteome</keyword>
<organism evidence="2 3">
    <name type="scientific">Taxus chinensis</name>
    <name type="common">Chinese yew</name>
    <name type="synonym">Taxus wallichiana var. chinensis</name>
    <dbReference type="NCBI Taxonomy" id="29808"/>
    <lineage>
        <taxon>Eukaryota</taxon>
        <taxon>Viridiplantae</taxon>
        <taxon>Streptophyta</taxon>
        <taxon>Embryophyta</taxon>
        <taxon>Tracheophyta</taxon>
        <taxon>Spermatophyta</taxon>
        <taxon>Pinopsida</taxon>
        <taxon>Pinidae</taxon>
        <taxon>Conifers II</taxon>
        <taxon>Cupressales</taxon>
        <taxon>Taxaceae</taxon>
        <taxon>Taxus</taxon>
    </lineage>
</organism>
<sequence length="53" mass="6145">GGLELLFQSVRTHNVDVPVKTGEKQLTMEALLFWIRDKLLKERPEMFMKGKSV</sequence>
<feature type="non-terminal residue" evidence="2">
    <location>
        <position position="53"/>
    </location>
</feature>
<comment type="similarity">
    <text evidence="1">Belongs to the URM1 family.</text>
</comment>
<dbReference type="AlphaFoldDB" id="A0AA38FKM2"/>